<keyword evidence="1" id="KW-0805">Transcription regulation</keyword>
<name>A0A516Q673_9ACTN</name>
<dbReference type="Proteomes" id="UP000319263">
    <property type="component" value="Chromosome"/>
</dbReference>
<sequence>MNPDRIDRILVTSTWHTFPVDTECCGGDIYDPGCPGRLALDRIGDRWTVLIVGILESGTHRFSQLRDAVGGITPKVLTQTLRAMERDGLVTRTVYAEVPPRVEYCLTDLGRSLAVPIAAIRTWAIDNMANFTEAPSS</sequence>
<dbReference type="InterPro" id="IPR002577">
    <property type="entry name" value="HTH_HxlR"/>
</dbReference>
<evidence type="ECO:0000313" key="6">
    <source>
        <dbReference type="Proteomes" id="UP000319263"/>
    </source>
</evidence>
<dbReference type="InterPro" id="IPR036390">
    <property type="entry name" value="WH_DNA-bd_sf"/>
</dbReference>
<dbReference type="KEGG" id="mik:FOE78_19155"/>
<gene>
    <name evidence="5" type="ORF">FOE78_19155</name>
</gene>
<dbReference type="CDD" id="cd00090">
    <property type="entry name" value="HTH_ARSR"/>
    <property type="match status" value="1"/>
</dbReference>
<dbReference type="PROSITE" id="PS51118">
    <property type="entry name" value="HTH_HXLR"/>
    <property type="match status" value="1"/>
</dbReference>
<dbReference type="EMBL" id="CP041692">
    <property type="protein sequence ID" value="QDP98940.1"/>
    <property type="molecule type" value="Genomic_DNA"/>
</dbReference>
<reference evidence="5 6" key="1">
    <citation type="submission" date="2019-07" db="EMBL/GenBank/DDBJ databases">
        <title>Microlunatus dokdonensis sp. nov. isolated from the rhizospheric soil of the wild plant Elymus tsukushiensis.</title>
        <authorList>
            <person name="Ghim S.-Y."/>
            <person name="Hwang Y.-J."/>
            <person name="Son J.-S."/>
            <person name="Shin J.-H."/>
        </authorList>
    </citation>
    <scope>NUCLEOTIDE SEQUENCE [LARGE SCALE GENOMIC DNA]</scope>
    <source>
        <strain evidence="5 6">KUDC0627</strain>
    </source>
</reference>
<dbReference type="InterPro" id="IPR036388">
    <property type="entry name" value="WH-like_DNA-bd_sf"/>
</dbReference>
<dbReference type="InterPro" id="IPR011991">
    <property type="entry name" value="ArsR-like_HTH"/>
</dbReference>
<dbReference type="PANTHER" id="PTHR33204">
    <property type="entry name" value="TRANSCRIPTIONAL REGULATOR, MARR FAMILY"/>
    <property type="match status" value="1"/>
</dbReference>
<dbReference type="GO" id="GO:0003677">
    <property type="term" value="F:DNA binding"/>
    <property type="evidence" value="ECO:0007669"/>
    <property type="project" value="UniProtKB-KW"/>
</dbReference>
<evidence type="ECO:0000256" key="3">
    <source>
        <dbReference type="ARBA" id="ARBA00023163"/>
    </source>
</evidence>
<keyword evidence="6" id="KW-1185">Reference proteome</keyword>
<evidence type="ECO:0000256" key="1">
    <source>
        <dbReference type="ARBA" id="ARBA00023015"/>
    </source>
</evidence>
<dbReference type="OrthoDB" id="370168at2"/>
<evidence type="ECO:0000259" key="4">
    <source>
        <dbReference type="PROSITE" id="PS51118"/>
    </source>
</evidence>
<dbReference type="SUPFAM" id="SSF46785">
    <property type="entry name" value="Winged helix' DNA-binding domain"/>
    <property type="match status" value="1"/>
</dbReference>
<protein>
    <submittedName>
        <fullName evidence="5">Helix-turn-helix transcriptional regulator</fullName>
    </submittedName>
</protein>
<evidence type="ECO:0000256" key="2">
    <source>
        <dbReference type="ARBA" id="ARBA00023125"/>
    </source>
</evidence>
<keyword evidence="2" id="KW-0238">DNA-binding</keyword>
<evidence type="ECO:0000313" key="5">
    <source>
        <dbReference type="EMBL" id="QDP98940.1"/>
    </source>
</evidence>
<dbReference type="Gene3D" id="1.10.10.10">
    <property type="entry name" value="Winged helix-like DNA-binding domain superfamily/Winged helix DNA-binding domain"/>
    <property type="match status" value="1"/>
</dbReference>
<dbReference type="PANTHER" id="PTHR33204:SF18">
    <property type="entry name" value="TRANSCRIPTIONAL REGULATORY PROTEIN"/>
    <property type="match status" value="1"/>
</dbReference>
<keyword evidence="3" id="KW-0804">Transcription</keyword>
<organism evidence="5 6">
    <name type="scientific">Microlunatus elymi</name>
    <dbReference type="NCBI Taxonomy" id="2596828"/>
    <lineage>
        <taxon>Bacteria</taxon>
        <taxon>Bacillati</taxon>
        <taxon>Actinomycetota</taxon>
        <taxon>Actinomycetes</taxon>
        <taxon>Propionibacteriales</taxon>
        <taxon>Propionibacteriaceae</taxon>
        <taxon>Microlunatus</taxon>
    </lineage>
</organism>
<dbReference type="AlphaFoldDB" id="A0A516Q673"/>
<feature type="domain" description="HTH hxlR-type" evidence="4">
    <location>
        <begin position="34"/>
        <end position="132"/>
    </location>
</feature>
<proteinExistence type="predicted"/>
<accession>A0A516Q673</accession>
<dbReference type="Pfam" id="PF01638">
    <property type="entry name" value="HxlR"/>
    <property type="match status" value="1"/>
</dbReference>